<proteinExistence type="predicted"/>
<keyword evidence="2" id="KW-1185">Reference proteome</keyword>
<accession>A0AAN7USI7</accession>
<dbReference type="EMBL" id="JAWHQM010000045">
    <property type="protein sequence ID" value="KAK5634812.1"/>
    <property type="molecule type" value="Genomic_DNA"/>
</dbReference>
<dbReference type="AlphaFoldDB" id="A0AAN7USI7"/>
<comment type="caution">
    <text evidence="1">The sequence shown here is derived from an EMBL/GenBank/DDBJ whole genome shotgun (WGS) entry which is preliminary data.</text>
</comment>
<sequence>MNVQKNPVALKTPPMALHIMRPLTSFAPMKATDVEDPTCNRYNAHPNPVISILICRTMKGCISSGLVSQNLAAAFMVAATI</sequence>
<evidence type="ECO:0000313" key="1">
    <source>
        <dbReference type="EMBL" id="KAK5634812.1"/>
    </source>
</evidence>
<organism evidence="1 2">
    <name type="scientific">Xylaria bambusicola</name>
    <dbReference type="NCBI Taxonomy" id="326684"/>
    <lineage>
        <taxon>Eukaryota</taxon>
        <taxon>Fungi</taxon>
        <taxon>Dikarya</taxon>
        <taxon>Ascomycota</taxon>
        <taxon>Pezizomycotina</taxon>
        <taxon>Sordariomycetes</taxon>
        <taxon>Xylariomycetidae</taxon>
        <taxon>Xylariales</taxon>
        <taxon>Xylariaceae</taxon>
        <taxon>Xylaria</taxon>
    </lineage>
</organism>
<protein>
    <submittedName>
        <fullName evidence="1">Uncharacterized protein</fullName>
    </submittedName>
</protein>
<reference evidence="1 2" key="1">
    <citation type="submission" date="2023-10" db="EMBL/GenBank/DDBJ databases">
        <title>Draft genome sequence of Xylaria bambusicola isolate GMP-LS, the root and basal stem rot pathogen of sugarcane in Indonesia.</title>
        <authorList>
            <person name="Selvaraj P."/>
            <person name="Muralishankar V."/>
            <person name="Muruganantham S."/>
            <person name="Sp S."/>
            <person name="Haryani S."/>
            <person name="Lau K.J.X."/>
            <person name="Naqvi N.I."/>
        </authorList>
    </citation>
    <scope>NUCLEOTIDE SEQUENCE [LARGE SCALE GENOMIC DNA]</scope>
    <source>
        <strain evidence="1">GMP-LS</strain>
    </source>
</reference>
<evidence type="ECO:0000313" key="2">
    <source>
        <dbReference type="Proteomes" id="UP001305414"/>
    </source>
</evidence>
<gene>
    <name evidence="1" type="ORF">RRF57_010525</name>
</gene>
<dbReference type="Proteomes" id="UP001305414">
    <property type="component" value="Unassembled WGS sequence"/>
</dbReference>
<name>A0AAN7USI7_9PEZI</name>